<keyword evidence="3" id="KW-0808">Transferase</keyword>
<dbReference type="InterPro" id="IPR039901">
    <property type="entry name" value="Kdotransferase"/>
</dbReference>
<feature type="active site" description="Proton acceptor" evidence="6">
    <location>
        <position position="63"/>
    </location>
</feature>
<dbReference type="Pfam" id="PF04413">
    <property type="entry name" value="Glycos_transf_N"/>
    <property type="match status" value="1"/>
</dbReference>
<evidence type="ECO:0000256" key="3">
    <source>
        <dbReference type="ARBA" id="ARBA00022679"/>
    </source>
</evidence>
<dbReference type="GO" id="GO:0016740">
    <property type="term" value="F:transferase activity"/>
    <property type="evidence" value="ECO:0000318"/>
    <property type="project" value="GO_Central"/>
</dbReference>
<gene>
    <name evidence="9" type="ORF">MARPO_0002s0209</name>
</gene>
<accession>A0A2R6XUH7</accession>
<evidence type="ECO:0000256" key="6">
    <source>
        <dbReference type="PIRSR" id="PIRSR639901-1"/>
    </source>
</evidence>
<evidence type="ECO:0000259" key="8">
    <source>
        <dbReference type="Pfam" id="PF04413"/>
    </source>
</evidence>
<feature type="domain" description="3-deoxy-D-manno-octulosonic-acid transferase N-terminal" evidence="8">
    <location>
        <begin position="38"/>
        <end position="215"/>
    </location>
</feature>
<dbReference type="Gene3D" id="3.40.50.2000">
    <property type="entry name" value="Glycogen Phosphorylase B"/>
    <property type="match status" value="1"/>
</dbReference>
<reference evidence="10" key="1">
    <citation type="journal article" date="2017" name="Cell">
        <title>Insights into land plant evolution garnered from the Marchantia polymorpha genome.</title>
        <authorList>
            <person name="Bowman J.L."/>
            <person name="Kohchi T."/>
            <person name="Yamato K.T."/>
            <person name="Jenkins J."/>
            <person name="Shu S."/>
            <person name="Ishizaki K."/>
            <person name="Yamaoka S."/>
            <person name="Nishihama R."/>
            <person name="Nakamura Y."/>
            <person name="Berger F."/>
            <person name="Adam C."/>
            <person name="Aki S.S."/>
            <person name="Althoff F."/>
            <person name="Araki T."/>
            <person name="Arteaga-Vazquez M.A."/>
            <person name="Balasubrmanian S."/>
            <person name="Barry K."/>
            <person name="Bauer D."/>
            <person name="Boehm C.R."/>
            <person name="Briginshaw L."/>
            <person name="Caballero-Perez J."/>
            <person name="Catarino B."/>
            <person name="Chen F."/>
            <person name="Chiyoda S."/>
            <person name="Chovatia M."/>
            <person name="Davies K.M."/>
            <person name="Delmans M."/>
            <person name="Demura T."/>
            <person name="Dierschke T."/>
            <person name="Dolan L."/>
            <person name="Dorantes-Acosta A.E."/>
            <person name="Eklund D.M."/>
            <person name="Florent S.N."/>
            <person name="Flores-Sandoval E."/>
            <person name="Fujiyama A."/>
            <person name="Fukuzawa H."/>
            <person name="Galik B."/>
            <person name="Grimanelli D."/>
            <person name="Grimwood J."/>
            <person name="Grossniklaus U."/>
            <person name="Hamada T."/>
            <person name="Haseloff J."/>
            <person name="Hetherington A.J."/>
            <person name="Higo A."/>
            <person name="Hirakawa Y."/>
            <person name="Hundley H.N."/>
            <person name="Ikeda Y."/>
            <person name="Inoue K."/>
            <person name="Inoue S.I."/>
            <person name="Ishida S."/>
            <person name="Jia Q."/>
            <person name="Kakita M."/>
            <person name="Kanazawa T."/>
            <person name="Kawai Y."/>
            <person name="Kawashima T."/>
            <person name="Kennedy M."/>
            <person name="Kinose K."/>
            <person name="Kinoshita T."/>
            <person name="Kohara Y."/>
            <person name="Koide E."/>
            <person name="Komatsu K."/>
            <person name="Kopischke S."/>
            <person name="Kubo M."/>
            <person name="Kyozuka J."/>
            <person name="Lagercrantz U."/>
            <person name="Lin S.S."/>
            <person name="Lindquist E."/>
            <person name="Lipzen A.M."/>
            <person name="Lu C.W."/>
            <person name="De Luna E."/>
            <person name="Martienssen R.A."/>
            <person name="Minamino N."/>
            <person name="Mizutani M."/>
            <person name="Mizutani M."/>
            <person name="Mochizuki N."/>
            <person name="Monte I."/>
            <person name="Mosher R."/>
            <person name="Nagasaki H."/>
            <person name="Nakagami H."/>
            <person name="Naramoto S."/>
            <person name="Nishitani K."/>
            <person name="Ohtani M."/>
            <person name="Okamoto T."/>
            <person name="Okumura M."/>
            <person name="Phillips J."/>
            <person name="Pollak B."/>
            <person name="Reinders A."/>
            <person name="Rovekamp M."/>
            <person name="Sano R."/>
            <person name="Sawa S."/>
            <person name="Schmid M.W."/>
            <person name="Shirakawa M."/>
            <person name="Solano R."/>
            <person name="Spunde A."/>
            <person name="Suetsugu N."/>
            <person name="Sugano S."/>
            <person name="Sugiyama A."/>
            <person name="Sun R."/>
            <person name="Suzuki Y."/>
            <person name="Takenaka M."/>
            <person name="Takezawa D."/>
            <person name="Tomogane H."/>
            <person name="Tsuzuki M."/>
            <person name="Ueda T."/>
            <person name="Umeda M."/>
            <person name="Ward J.M."/>
            <person name="Watanabe Y."/>
            <person name="Yazaki K."/>
            <person name="Yokoyama R."/>
            <person name="Yoshitake Y."/>
            <person name="Yotsui I."/>
            <person name="Zachgo S."/>
            <person name="Schmutz J."/>
        </authorList>
    </citation>
    <scope>NUCLEOTIDE SEQUENCE [LARGE SCALE GENOMIC DNA]</scope>
    <source>
        <strain evidence="10">Tak-1</strain>
    </source>
</reference>
<dbReference type="SUPFAM" id="SSF53756">
    <property type="entry name" value="UDP-Glycosyltransferase/glycogen phosphorylase"/>
    <property type="match status" value="1"/>
</dbReference>
<evidence type="ECO:0000256" key="4">
    <source>
        <dbReference type="ARBA" id="ARBA00031445"/>
    </source>
</evidence>
<dbReference type="OrthoDB" id="308383at2759"/>
<dbReference type="EC" id="2.4.99.12" evidence="2"/>
<dbReference type="Proteomes" id="UP000244005">
    <property type="component" value="Unassembled WGS sequence"/>
</dbReference>
<dbReference type="PANTHER" id="PTHR42755:SF1">
    <property type="entry name" value="3-DEOXY-D-MANNO-OCTULOSONIC ACID TRANSFERASE, MITOCHONDRIAL-RELATED"/>
    <property type="match status" value="1"/>
</dbReference>
<dbReference type="InterPro" id="IPR038107">
    <property type="entry name" value="Glycos_transf_N_sf"/>
</dbReference>
<evidence type="ECO:0000256" key="1">
    <source>
        <dbReference type="ARBA" id="ARBA00006380"/>
    </source>
</evidence>
<evidence type="ECO:0000256" key="7">
    <source>
        <dbReference type="PIRSR" id="PIRSR639901-2"/>
    </source>
</evidence>
<dbReference type="FunFam" id="3.40.50.11720:FF:000001">
    <property type="entry name" value="3-deoxy-D-manno-octulosonic acid transferase"/>
    <property type="match status" value="1"/>
</dbReference>
<name>A0A2R6XUH7_MARPO</name>
<dbReference type="Gene3D" id="3.40.50.11720">
    <property type="entry name" value="3-Deoxy-D-manno-octulosonic-acid transferase, N-terminal domain"/>
    <property type="match status" value="1"/>
</dbReference>
<dbReference type="AlphaFoldDB" id="A0A2R6XUH7"/>
<protein>
    <recommendedName>
        <fullName evidence="2">lipid IVA 3-deoxy-D-manno-octulosonic acid transferase</fullName>
        <ecNumber evidence="2">2.4.99.12</ecNumber>
    </recommendedName>
    <alternativeName>
        <fullName evidence="4">Lipid IV(A) 3-deoxy-D-manno-octulosonic acid transferase</fullName>
    </alternativeName>
</protein>
<evidence type="ECO:0000313" key="10">
    <source>
        <dbReference type="Proteomes" id="UP000244005"/>
    </source>
</evidence>
<comment type="similarity">
    <text evidence="1">Belongs to the glycosyltransferase group 1 family. Glycosyltransferase 30 subfamily.</text>
</comment>
<dbReference type="GO" id="GO:0043842">
    <property type="term" value="F:Kdo transferase activity"/>
    <property type="evidence" value="ECO:0007669"/>
    <property type="project" value="UniProtKB-EC"/>
</dbReference>
<keyword evidence="10" id="KW-1185">Reference proteome</keyword>
<dbReference type="GO" id="GO:0016020">
    <property type="term" value="C:membrane"/>
    <property type="evidence" value="ECO:0000318"/>
    <property type="project" value="GO_Central"/>
</dbReference>
<proteinExistence type="inferred from homology"/>
<dbReference type="OMA" id="FIKYEFW"/>
<dbReference type="Gramene" id="Mp1g26690.1">
    <property type="protein sequence ID" value="Mp1g26690.1.cds"/>
    <property type="gene ID" value="Mp1g26690"/>
</dbReference>
<dbReference type="FunFam" id="3.40.50.2000:FF:000032">
    <property type="entry name" value="3-deoxy-D-manno-octulosonic acid transferase"/>
    <property type="match status" value="1"/>
</dbReference>
<dbReference type="InterPro" id="IPR007507">
    <property type="entry name" value="Glycos_transf_N"/>
</dbReference>
<evidence type="ECO:0000256" key="5">
    <source>
        <dbReference type="ARBA" id="ARBA00049183"/>
    </source>
</evidence>
<dbReference type="PANTHER" id="PTHR42755">
    <property type="entry name" value="3-DEOXY-MANNO-OCTULOSONATE CYTIDYLYLTRANSFERASE"/>
    <property type="match status" value="1"/>
</dbReference>
<evidence type="ECO:0000256" key="2">
    <source>
        <dbReference type="ARBA" id="ARBA00012621"/>
    </source>
</evidence>
<feature type="site" description="Transition state stabilizer" evidence="7">
    <location>
        <position position="213"/>
    </location>
</feature>
<feature type="site" description="Transition state stabilizer" evidence="7">
    <location>
        <position position="133"/>
    </location>
</feature>
<organism evidence="9 10">
    <name type="scientific">Marchantia polymorpha</name>
    <name type="common">Common liverwort</name>
    <name type="synonym">Marchantia aquatica</name>
    <dbReference type="NCBI Taxonomy" id="3197"/>
    <lineage>
        <taxon>Eukaryota</taxon>
        <taxon>Viridiplantae</taxon>
        <taxon>Streptophyta</taxon>
        <taxon>Embryophyta</taxon>
        <taxon>Marchantiophyta</taxon>
        <taxon>Marchantiopsida</taxon>
        <taxon>Marchantiidae</taxon>
        <taxon>Marchantiales</taxon>
        <taxon>Marchantiaceae</taxon>
        <taxon>Marchantia</taxon>
    </lineage>
</organism>
<dbReference type="GO" id="GO:0009245">
    <property type="term" value="P:lipid A biosynthetic process"/>
    <property type="evidence" value="ECO:0000318"/>
    <property type="project" value="GO_Central"/>
</dbReference>
<dbReference type="EMBL" id="KZ772674">
    <property type="protein sequence ID" value="PTQ49751.1"/>
    <property type="molecule type" value="Genomic_DNA"/>
</dbReference>
<comment type="catalytic activity">
    <reaction evidence="5">
        <text>lipid IVA (E. coli) + CMP-3-deoxy-beta-D-manno-octulosonate = alpha-Kdo-(2-&gt;6)-lipid IVA (E. coli) + CMP + H(+)</text>
        <dbReference type="Rhea" id="RHEA:28066"/>
        <dbReference type="ChEBI" id="CHEBI:15378"/>
        <dbReference type="ChEBI" id="CHEBI:58603"/>
        <dbReference type="ChEBI" id="CHEBI:60364"/>
        <dbReference type="ChEBI" id="CHEBI:60377"/>
        <dbReference type="ChEBI" id="CHEBI:85987"/>
        <dbReference type="EC" id="2.4.99.12"/>
    </reaction>
</comment>
<evidence type="ECO:0000313" key="9">
    <source>
        <dbReference type="EMBL" id="PTQ49751.1"/>
    </source>
</evidence>
<sequence length="444" mass="49230">MGTAASLYSWLTAGMAPFILLHYQGRRILGLEFLKHGQERRGYPSVLKPEGPLIWFHAVSVGEAMEALPMIRKCLEARSHLNILISTSTVSAFSVLQKILPPRVICQFAPIDTPAAVDNFLTYWQPQAAIFMESELWPNLILATSRRGIPLALLNAKMSPASHRRWSLSPVKGLVKDMITKFTLITPVNNKESIRYQNLGALPHQIHFGGNLKYASGAMDLSVVDGPVYQGLRNQILGRRAWLAASTHKGEEKVIVSVHKRLKQLFPNLLTIIAPRHPDRGTEIENNTRDALISEVSRRSINERLTMWTEVYIADTLGELAIFYHLVTVAFVGGSLFQGLNGHNIAEPASAGCAVITGYNVGHFQEMVTEMRMHSPLAVEQVSGEDELYECMRRLLGNESSLAARREAALAASNAARANVVNRIYRLLNVHVLNQALGKLSSDE</sequence>